<evidence type="ECO:0000256" key="2">
    <source>
        <dbReference type="SAM" id="SignalP"/>
    </source>
</evidence>
<dbReference type="EMBL" id="ML002435">
    <property type="protein sequence ID" value="RKP37877.1"/>
    <property type="molecule type" value="Genomic_DNA"/>
</dbReference>
<name>A0A4P9ZW84_9FUNG</name>
<evidence type="ECO:0000313" key="4">
    <source>
        <dbReference type="Proteomes" id="UP000268162"/>
    </source>
</evidence>
<feature type="chain" id="PRO_5020468927" description="RlpA-like double-psi beta-barrel-protein domain-containing protein-containing protein" evidence="2">
    <location>
        <begin position="17"/>
        <end position="151"/>
    </location>
</feature>
<dbReference type="PANTHER" id="PTHR31836">
    <property type="match status" value="1"/>
</dbReference>
<dbReference type="AlphaFoldDB" id="A0A4P9ZW84"/>
<protein>
    <recommendedName>
        <fullName evidence="5">RlpA-like double-psi beta-barrel-protein domain-containing protein-containing protein</fullName>
    </recommendedName>
</protein>
<keyword evidence="4" id="KW-1185">Reference proteome</keyword>
<dbReference type="PANTHER" id="PTHR31836:SF28">
    <property type="entry name" value="SRCR DOMAIN-CONTAINING PROTEIN-RELATED"/>
    <property type="match status" value="1"/>
</dbReference>
<reference evidence="4" key="1">
    <citation type="journal article" date="2018" name="Nat. Microbiol.">
        <title>Leveraging single-cell genomics to expand the fungal tree of life.</title>
        <authorList>
            <person name="Ahrendt S.R."/>
            <person name="Quandt C.A."/>
            <person name="Ciobanu D."/>
            <person name="Clum A."/>
            <person name="Salamov A."/>
            <person name="Andreopoulos B."/>
            <person name="Cheng J.F."/>
            <person name="Woyke T."/>
            <person name="Pelin A."/>
            <person name="Henrissat B."/>
            <person name="Reynolds N.K."/>
            <person name="Benny G.L."/>
            <person name="Smith M.E."/>
            <person name="James T.Y."/>
            <person name="Grigoriev I.V."/>
        </authorList>
    </citation>
    <scope>NUCLEOTIDE SEQUENCE [LARGE SCALE GENOMIC DNA]</scope>
    <source>
        <strain evidence="4">RSA 468</strain>
    </source>
</reference>
<feature type="signal peptide" evidence="2">
    <location>
        <begin position="1"/>
        <end position="16"/>
    </location>
</feature>
<keyword evidence="1 2" id="KW-0732">Signal</keyword>
<accession>A0A4P9ZW84</accession>
<dbReference type="InterPro" id="IPR036908">
    <property type="entry name" value="RlpA-like_sf"/>
</dbReference>
<gene>
    <name evidence="3" type="ORF">BJ085DRAFT_38832</name>
</gene>
<dbReference type="Gene3D" id="2.40.40.10">
    <property type="entry name" value="RlpA-like domain"/>
    <property type="match status" value="1"/>
</dbReference>
<dbReference type="CDD" id="cd22191">
    <property type="entry name" value="DPBB_RlpA_EXP_N-like"/>
    <property type="match status" value="1"/>
</dbReference>
<evidence type="ECO:0008006" key="5">
    <source>
        <dbReference type="Google" id="ProtNLM"/>
    </source>
</evidence>
<evidence type="ECO:0000256" key="1">
    <source>
        <dbReference type="ARBA" id="ARBA00022729"/>
    </source>
</evidence>
<dbReference type="Proteomes" id="UP000268162">
    <property type="component" value="Unassembled WGS sequence"/>
</dbReference>
<dbReference type="OrthoDB" id="406505at2759"/>
<evidence type="ECO:0000313" key="3">
    <source>
        <dbReference type="EMBL" id="RKP37877.1"/>
    </source>
</evidence>
<dbReference type="InterPro" id="IPR051477">
    <property type="entry name" value="Expansin_CellWall"/>
</dbReference>
<organism evidence="3 4">
    <name type="scientific">Dimargaris cristalligena</name>
    <dbReference type="NCBI Taxonomy" id="215637"/>
    <lineage>
        <taxon>Eukaryota</taxon>
        <taxon>Fungi</taxon>
        <taxon>Fungi incertae sedis</taxon>
        <taxon>Zoopagomycota</taxon>
        <taxon>Kickxellomycotina</taxon>
        <taxon>Dimargaritomycetes</taxon>
        <taxon>Dimargaritales</taxon>
        <taxon>Dimargaritaceae</taxon>
        <taxon>Dimargaris</taxon>
    </lineage>
</organism>
<proteinExistence type="predicted"/>
<dbReference type="STRING" id="215637.A0A4P9ZW84"/>
<sequence length="151" mass="16023">MRFLVAALTLGVLVGAIPLPDHALERRQVAAPPPAPTAQPVQPGVQITGQATFEVPGPKKIGSCGYDVEELAFSVAINKAQMANGPNPNENPNCRKSMTVQYNNVSVMVEITDTCESCQPGEIVLSHSAGSQLGQEFVNKGRNTVVWVINS</sequence>
<dbReference type="SUPFAM" id="SSF50685">
    <property type="entry name" value="Barwin-like endoglucanases"/>
    <property type="match status" value="1"/>
</dbReference>